<sequence length="227" mass="25940">MFWTDLSHDGNMNRSAIMHFSGVLGIHPTELCFRKPYDYTPFILALLWVGRLVVLEQTAVSIAKKHLQALVAPFDPSTPKDYNGFLQLLAFQTGHRPVTHASAYALEHGFPTRLQPDLIDRYLVNSHMWHEFTLTREEDVLDHSLAATSYAKSSTARVSYCPDNVALGTPECATLEMSDIDSFRRPSPTRTPEQHQQRGKKRRRETESCSPLTRKIYSMQQQLHELV</sequence>
<reference evidence="2" key="1">
    <citation type="submission" date="2020-01" db="EMBL/GenBank/DDBJ databases">
        <authorList>
            <consortium name="DOE Joint Genome Institute"/>
            <person name="Haridas S."/>
            <person name="Albert R."/>
            <person name="Binder M."/>
            <person name="Bloem J."/>
            <person name="Labutti K."/>
            <person name="Salamov A."/>
            <person name="Andreopoulos B."/>
            <person name="Baker S.E."/>
            <person name="Barry K."/>
            <person name="Bills G."/>
            <person name="Bluhm B.H."/>
            <person name="Cannon C."/>
            <person name="Castanera R."/>
            <person name="Culley D.E."/>
            <person name="Daum C."/>
            <person name="Ezra D."/>
            <person name="Gonzalez J.B."/>
            <person name="Henrissat B."/>
            <person name="Kuo A."/>
            <person name="Liang C."/>
            <person name="Lipzen A."/>
            <person name="Lutzoni F."/>
            <person name="Magnuson J."/>
            <person name="Mondo S."/>
            <person name="Nolan M."/>
            <person name="Ohm R."/>
            <person name="Pangilinan J."/>
            <person name="Park H.-J."/>
            <person name="Ramirez L."/>
            <person name="Alfaro M."/>
            <person name="Sun H."/>
            <person name="Tritt A."/>
            <person name="Yoshinaga Y."/>
            <person name="Zwiers L.-H."/>
            <person name="Turgeon B.G."/>
            <person name="Goodwin S.B."/>
            <person name="Spatafora J.W."/>
            <person name="Crous P.W."/>
            <person name="Grigoriev I.V."/>
        </authorList>
    </citation>
    <scope>NUCLEOTIDE SEQUENCE</scope>
    <source>
        <strain evidence="2">P77</strain>
    </source>
</reference>
<accession>A0A6A5K5D2</accession>
<evidence type="ECO:0000256" key="1">
    <source>
        <dbReference type="SAM" id="MobiDB-lite"/>
    </source>
</evidence>
<keyword evidence="3" id="KW-1185">Reference proteome</keyword>
<protein>
    <submittedName>
        <fullName evidence="2">Uncharacterized protein</fullName>
    </submittedName>
</protein>
<evidence type="ECO:0000313" key="3">
    <source>
        <dbReference type="Proteomes" id="UP000800040"/>
    </source>
</evidence>
<feature type="region of interest" description="Disordered" evidence="1">
    <location>
        <begin position="182"/>
        <end position="210"/>
    </location>
</feature>
<dbReference type="EMBL" id="ML975516">
    <property type="protein sequence ID" value="KAF1828643.1"/>
    <property type="molecule type" value="Genomic_DNA"/>
</dbReference>
<dbReference type="OrthoDB" id="4160379at2759"/>
<organism evidence="2 3">
    <name type="scientific">Decorospora gaudefroyi</name>
    <dbReference type="NCBI Taxonomy" id="184978"/>
    <lineage>
        <taxon>Eukaryota</taxon>
        <taxon>Fungi</taxon>
        <taxon>Dikarya</taxon>
        <taxon>Ascomycota</taxon>
        <taxon>Pezizomycotina</taxon>
        <taxon>Dothideomycetes</taxon>
        <taxon>Pleosporomycetidae</taxon>
        <taxon>Pleosporales</taxon>
        <taxon>Pleosporineae</taxon>
        <taxon>Pleosporaceae</taxon>
        <taxon>Decorospora</taxon>
    </lineage>
</organism>
<gene>
    <name evidence="2" type="ORF">BDW02DRAFT_614859</name>
</gene>
<dbReference type="Proteomes" id="UP000800040">
    <property type="component" value="Unassembled WGS sequence"/>
</dbReference>
<evidence type="ECO:0000313" key="2">
    <source>
        <dbReference type="EMBL" id="KAF1828643.1"/>
    </source>
</evidence>
<dbReference type="AlphaFoldDB" id="A0A6A5K5D2"/>
<proteinExistence type="predicted"/>
<name>A0A6A5K5D2_9PLEO</name>